<organism evidence="2">
    <name type="scientific">uncultured Caudovirales phage</name>
    <dbReference type="NCBI Taxonomy" id="2100421"/>
    <lineage>
        <taxon>Viruses</taxon>
        <taxon>Duplodnaviria</taxon>
        <taxon>Heunggongvirae</taxon>
        <taxon>Uroviricota</taxon>
        <taxon>Caudoviricetes</taxon>
        <taxon>Peduoviridae</taxon>
        <taxon>Maltschvirus</taxon>
        <taxon>Maltschvirus maltsch</taxon>
    </lineage>
</organism>
<keyword evidence="1" id="KW-1133">Transmembrane helix</keyword>
<feature type="transmembrane region" description="Helical" evidence="1">
    <location>
        <begin position="124"/>
        <end position="143"/>
    </location>
</feature>
<evidence type="ECO:0000313" key="2">
    <source>
        <dbReference type="EMBL" id="CAB4136955.1"/>
    </source>
</evidence>
<dbReference type="EMBL" id="LR796328">
    <property type="protein sequence ID" value="CAB4136955.1"/>
    <property type="molecule type" value="Genomic_DNA"/>
</dbReference>
<sequence>MHTTRPHIRPTANKKGYLEAIQGGSALSSLEGQLQSVLEPVWAENYRRYLSEYYLRLADTKKLEPEETCSDVGDAASAKARLGQLMQSSARRGGDGRQPHPYAELVESLERDGIHQDRSAVRGIVWGLCFIAPFWVIFALFLARL</sequence>
<reference evidence="2" key="1">
    <citation type="submission" date="2020-04" db="EMBL/GenBank/DDBJ databases">
        <authorList>
            <person name="Chiriac C."/>
            <person name="Salcher M."/>
            <person name="Ghai R."/>
            <person name="Kavagutti S V."/>
        </authorList>
    </citation>
    <scope>NUCLEOTIDE SEQUENCE</scope>
</reference>
<proteinExistence type="predicted"/>
<name>A0A6J5LR01_9CAUD</name>
<protein>
    <submittedName>
        <fullName evidence="2">Uncharacterized protein</fullName>
    </submittedName>
</protein>
<gene>
    <name evidence="2" type="ORF">UFOVP313_24</name>
</gene>
<keyword evidence="1" id="KW-0812">Transmembrane</keyword>
<keyword evidence="1" id="KW-0472">Membrane</keyword>
<evidence type="ECO:0000256" key="1">
    <source>
        <dbReference type="SAM" id="Phobius"/>
    </source>
</evidence>
<accession>A0A6J5LR01</accession>